<evidence type="ECO:0000256" key="6">
    <source>
        <dbReference type="ARBA" id="ARBA00023027"/>
    </source>
</evidence>
<evidence type="ECO:0000256" key="3">
    <source>
        <dbReference type="ARBA" id="ARBA00008750"/>
    </source>
</evidence>
<comment type="similarity">
    <text evidence="2">In the central section; belongs to the 3-hydroxyacyl-CoA dehydrogenase family.</text>
</comment>
<evidence type="ECO:0000256" key="10">
    <source>
        <dbReference type="RuleBase" id="RU003707"/>
    </source>
</evidence>
<evidence type="ECO:0000313" key="12">
    <source>
        <dbReference type="EMBL" id="CAF5069410.1"/>
    </source>
</evidence>
<evidence type="ECO:0000256" key="7">
    <source>
        <dbReference type="ARBA" id="ARBA00023098"/>
    </source>
</evidence>
<dbReference type="FunFam" id="3.90.226.10:FF:000011">
    <property type="entry name" value="Fatty acid oxidation complex subunit alpha"/>
    <property type="match status" value="1"/>
</dbReference>
<sequence length="349" mass="38761">QEIMNRIEQSSKTIVAAIAGSCLGGGFELALACHYRIAMNDKRTGFGVPEVKLGLLPGAGGTQRLLENLSLSDALDLILTGREIKAKKAKAMGLVDFLVEPLRSDVQNIEEENIAYLRSIAIQKVKQLIVKKPSNQKSGLMKNIKSIIMENSYVRNYILSQAQTKVMSQTQGLYPAPLKILDVIRQTLENGSTVGYNAEAEAFADLAMTNESKALISLFHGRTECKKNKYGNSEREIKTMAVIGSGVVGAGIAHVSIDKDFQVILYDKTSAVLDQGKSQIVKNYQTYVKRNRITNAEYNRILSNLTCQATFENLEKCDIIIEDLFEDLKLKQNILNELEQYMSKHCIFA</sequence>
<protein>
    <recommendedName>
        <fullName evidence="4">enoyl-CoA hydratase</fullName>
        <ecNumber evidence="4">4.2.1.17</ecNumber>
    </recommendedName>
</protein>
<comment type="similarity">
    <text evidence="3">In the N-terminal section; belongs to the enoyl-CoA hydratase/isomerase family.</text>
</comment>
<evidence type="ECO:0000256" key="2">
    <source>
        <dbReference type="ARBA" id="ARBA00007005"/>
    </source>
</evidence>
<keyword evidence="6" id="KW-0520">NAD</keyword>
<evidence type="ECO:0000256" key="9">
    <source>
        <dbReference type="ARBA" id="ARBA00023268"/>
    </source>
</evidence>
<keyword evidence="5" id="KW-0276">Fatty acid metabolism</keyword>
<reference evidence="12" key="1">
    <citation type="submission" date="2021-02" db="EMBL/GenBank/DDBJ databases">
        <authorList>
            <person name="Nowell W R."/>
        </authorList>
    </citation>
    <scope>NUCLEOTIDE SEQUENCE</scope>
</reference>
<evidence type="ECO:0000256" key="4">
    <source>
        <dbReference type="ARBA" id="ARBA00012076"/>
    </source>
</evidence>
<dbReference type="CDD" id="cd06558">
    <property type="entry name" value="crotonase-like"/>
    <property type="match status" value="1"/>
</dbReference>
<dbReference type="Gene3D" id="3.40.50.720">
    <property type="entry name" value="NAD(P)-binding Rossmann-like Domain"/>
    <property type="match status" value="1"/>
</dbReference>
<dbReference type="GO" id="GO:0004300">
    <property type="term" value="F:enoyl-CoA hydratase activity"/>
    <property type="evidence" value="ECO:0007669"/>
    <property type="project" value="UniProtKB-EC"/>
</dbReference>
<dbReference type="SUPFAM" id="SSF51735">
    <property type="entry name" value="NAD(P)-binding Rossmann-fold domains"/>
    <property type="match status" value="1"/>
</dbReference>
<evidence type="ECO:0000313" key="13">
    <source>
        <dbReference type="Proteomes" id="UP000681720"/>
    </source>
</evidence>
<dbReference type="EC" id="4.2.1.17" evidence="4"/>
<comment type="caution">
    <text evidence="12">The sequence shown here is derived from an EMBL/GenBank/DDBJ whole genome shotgun (WGS) entry which is preliminary data.</text>
</comment>
<dbReference type="Pfam" id="PF00378">
    <property type="entry name" value="ECH_1"/>
    <property type="match status" value="1"/>
</dbReference>
<dbReference type="InterPro" id="IPR006176">
    <property type="entry name" value="3-OHacyl-CoA_DH_NAD-bd"/>
</dbReference>
<dbReference type="PANTHER" id="PTHR43612:SF3">
    <property type="entry name" value="TRIFUNCTIONAL ENZYME SUBUNIT ALPHA, MITOCHONDRIAL"/>
    <property type="match status" value="1"/>
</dbReference>
<dbReference type="Pfam" id="PF02737">
    <property type="entry name" value="3HCDH_N"/>
    <property type="match status" value="1"/>
</dbReference>
<dbReference type="PROSITE" id="PS00166">
    <property type="entry name" value="ENOYL_COA_HYDRATASE"/>
    <property type="match status" value="1"/>
</dbReference>
<evidence type="ECO:0000256" key="8">
    <source>
        <dbReference type="ARBA" id="ARBA00023239"/>
    </source>
</evidence>
<dbReference type="EMBL" id="CAJOBJ010237975">
    <property type="protein sequence ID" value="CAF5069410.1"/>
    <property type="molecule type" value="Genomic_DNA"/>
</dbReference>
<dbReference type="GO" id="GO:0016509">
    <property type="term" value="F:long-chain (3S)-3-hydroxyacyl-CoA dehydrogenase (NAD+) activity"/>
    <property type="evidence" value="ECO:0007669"/>
    <property type="project" value="TreeGrafter"/>
</dbReference>
<dbReference type="InterPro" id="IPR029045">
    <property type="entry name" value="ClpP/crotonase-like_dom_sf"/>
</dbReference>
<evidence type="ECO:0000256" key="1">
    <source>
        <dbReference type="ARBA" id="ARBA00005005"/>
    </source>
</evidence>
<dbReference type="SUPFAM" id="SSF52096">
    <property type="entry name" value="ClpP/crotonase"/>
    <property type="match status" value="1"/>
</dbReference>
<comment type="similarity">
    <text evidence="10">Belongs to the enoyl-CoA hydratase/isomerase family.</text>
</comment>
<feature type="non-terminal residue" evidence="12">
    <location>
        <position position="349"/>
    </location>
</feature>
<dbReference type="InterPro" id="IPR001753">
    <property type="entry name" value="Enoyl-CoA_hydra/iso"/>
</dbReference>
<keyword evidence="7" id="KW-0443">Lipid metabolism</keyword>
<dbReference type="InterPro" id="IPR036291">
    <property type="entry name" value="NAD(P)-bd_dom_sf"/>
</dbReference>
<dbReference type="InterPro" id="IPR050136">
    <property type="entry name" value="FA_oxidation_alpha_subunit"/>
</dbReference>
<keyword evidence="8" id="KW-0456">Lyase</keyword>
<evidence type="ECO:0000259" key="11">
    <source>
        <dbReference type="Pfam" id="PF02737"/>
    </source>
</evidence>
<dbReference type="AlphaFoldDB" id="A0A8S3EBT8"/>
<proteinExistence type="inferred from homology"/>
<dbReference type="Proteomes" id="UP000681720">
    <property type="component" value="Unassembled WGS sequence"/>
</dbReference>
<comment type="pathway">
    <text evidence="1">Lipid metabolism; fatty acid beta-oxidation.</text>
</comment>
<dbReference type="PANTHER" id="PTHR43612">
    <property type="entry name" value="TRIFUNCTIONAL ENZYME SUBUNIT ALPHA"/>
    <property type="match status" value="1"/>
</dbReference>
<dbReference type="InterPro" id="IPR018376">
    <property type="entry name" value="Enoyl-CoA_hyd/isom_CS"/>
</dbReference>
<dbReference type="GO" id="GO:0070403">
    <property type="term" value="F:NAD+ binding"/>
    <property type="evidence" value="ECO:0007669"/>
    <property type="project" value="InterPro"/>
</dbReference>
<dbReference type="GO" id="GO:0006635">
    <property type="term" value="P:fatty acid beta-oxidation"/>
    <property type="evidence" value="ECO:0007669"/>
    <property type="project" value="TreeGrafter"/>
</dbReference>
<dbReference type="GO" id="GO:0016507">
    <property type="term" value="C:mitochondrial fatty acid beta-oxidation multienzyme complex"/>
    <property type="evidence" value="ECO:0007669"/>
    <property type="project" value="TreeGrafter"/>
</dbReference>
<feature type="domain" description="3-hydroxyacyl-CoA dehydrogenase NAD binding" evidence="11">
    <location>
        <begin position="240"/>
        <end position="349"/>
    </location>
</feature>
<keyword evidence="9" id="KW-0511">Multifunctional enzyme</keyword>
<feature type="non-terminal residue" evidence="12">
    <location>
        <position position="1"/>
    </location>
</feature>
<evidence type="ECO:0000256" key="5">
    <source>
        <dbReference type="ARBA" id="ARBA00022832"/>
    </source>
</evidence>
<organism evidence="12 13">
    <name type="scientific">Rotaria magnacalcarata</name>
    <dbReference type="NCBI Taxonomy" id="392030"/>
    <lineage>
        <taxon>Eukaryota</taxon>
        <taxon>Metazoa</taxon>
        <taxon>Spiralia</taxon>
        <taxon>Gnathifera</taxon>
        <taxon>Rotifera</taxon>
        <taxon>Eurotatoria</taxon>
        <taxon>Bdelloidea</taxon>
        <taxon>Philodinida</taxon>
        <taxon>Philodinidae</taxon>
        <taxon>Rotaria</taxon>
    </lineage>
</organism>
<gene>
    <name evidence="12" type="ORF">GIL414_LOCUS61019</name>
</gene>
<name>A0A8S3EBT8_9BILA</name>
<accession>A0A8S3EBT8</accession>
<dbReference type="Gene3D" id="3.90.226.10">
    <property type="entry name" value="2-enoyl-CoA Hydratase, Chain A, domain 1"/>
    <property type="match status" value="1"/>
</dbReference>